<dbReference type="SUPFAM" id="SSF111006">
    <property type="entry name" value="Dystroglycan, domain 2"/>
    <property type="match status" value="1"/>
</dbReference>
<dbReference type="PANTHER" id="PTHR21559:SF21">
    <property type="entry name" value="DYSTROGLYCAN 1"/>
    <property type="match status" value="1"/>
</dbReference>
<dbReference type="SMART" id="SM00736">
    <property type="entry name" value="CADG"/>
    <property type="match status" value="1"/>
</dbReference>
<feature type="domain" description="Peptidase S72" evidence="4">
    <location>
        <begin position="776"/>
        <end position="889"/>
    </location>
</feature>
<feature type="region of interest" description="Disordered" evidence="2">
    <location>
        <begin position="1023"/>
        <end position="1064"/>
    </location>
</feature>
<evidence type="ECO:0000256" key="2">
    <source>
        <dbReference type="SAM" id="MobiDB-lite"/>
    </source>
</evidence>
<dbReference type="EMBL" id="CAWYQH010000108">
    <property type="protein sequence ID" value="CAK8689004.1"/>
    <property type="molecule type" value="Genomic_DNA"/>
</dbReference>
<feature type="compositionally biased region" description="Polar residues" evidence="2">
    <location>
        <begin position="623"/>
        <end position="639"/>
    </location>
</feature>
<dbReference type="InterPro" id="IPR015919">
    <property type="entry name" value="Cadherin-like_sf"/>
</dbReference>
<feature type="compositionally biased region" description="Basic and acidic residues" evidence="2">
    <location>
        <begin position="221"/>
        <end position="233"/>
    </location>
</feature>
<keyword evidence="6" id="KW-1185">Reference proteome</keyword>
<feature type="region of interest" description="Disordered" evidence="2">
    <location>
        <begin position="620"/>
        <end position="644"/>
    </location>
</feature>
<dbReference type="InterPro" id="IPR006644">
    <property type="entry name" value="Cadg"/>
</dbReference>
<keyword evidence="3" id="KW-1133">Transmembrane helix</keyword>
<feature type="compositionally biased region" description="Polar residues" evidence="2">
    <location>
        <begin position="1023"/>
        <end position="1033"/>
    </location>
</feature>
<name>A0ABP0GB25_CLALP</name>
<dbReference type="Pfam" id="PF18424">
    <property type="entry name" value="a_DG1_N2"/>
    <property type="match status" value="1"/>
</dbReference>
<sequence length="1064" mass="117654">MQILKRESPFFRQYANTNVQISNPELSDWIIYDKTRALLQGVPLKNHVGLRYQVLVSALTVNSKEPINFSCLVVVEADKKPIFAADKRLRWRPGTDAIGCLPNEPVVHLVLWLDATKDDLSPKKRVSLLENLIETFSTVKTFTPELAAIEIRSTNTHRGFLSGNGNSKKESDDLPDVALSWPLGCGTDSVAPTDLDQVESASQNGSLALAVGHDIIMWSAENRKPKQTRGRDIKRYKRQIKPSQFASPVPPNLLATPGSGSLSNSDVEPFDESQSRSSRRSSHHRIMIPESPGIKPPPSTPAIKVPDRPAPPVPSSPGISRDNLRLSINEPTGHHPQKDAGVDDIHATAATYFEYRIPRNAFRDEEDGNTRSLSLSLSKFGTPFTGSKWLMLDSPSQTLFGVPPRSYKSIPGAQSAFVLTANDTSGRTVTDNFAVHYSQRPRPANHRITISFTYNKKQPTLTVTSLFLRRLSSALGAGMSDIRPPGHFTVQKTDFRSNFQQLTWFDNTANSKKRCDRGRIENWWRIITGLGVDYGKLSAKPTSAFIRNFSPDFLLRSAKISLFGPCSEPKTKATLPPPPPPPLKTKPIVKKPITETATTTSKFPPVIDLLPDPTPITIKKLDPSNTPDKQASINQPTKTFSDKNDQLLPRYSAPYLTDPEHVIVLSARVGRISKAAISRGLFVTNNPNTYGEDLTLQLLPWGDGEADWVTLDTKDWYLIALPQAPDVQPLHQLNSTHREWKGGVRALDQWQRSSQRVRARIILPDWSPNDDTLDAGVTHLFKMTILNYALHNFTTLDSDRLMRTIRDIYGDSDLNNLYIYPPESGSVIFSWLNLTLASEDHCPYKGIADMADVIFEKVGSKYHVKSEVMQKLKDAGFDVENIALKNKNACTKYPKTISSSTPAPKTTAAVVPVDSAPTSSGGTTSIIIIAVVLSCVVFLVVIAVVKCRSSVRRKRKDKEQKNKAADSLIAPGGSYHFGEYKKSGDVSPEQKFRYKPGTPIVFDGETENGHLAAPLLRSQQTSFITRPSPSSSCGEPGNDKTLLTDTSPSDGNDVRPPPPPYIRK</sequence>
<dbReference type="Gene3D" id="2.60.40.10">
    <property type="entry name" value="Immunoglobulins"/>
    <property type="match status" value="1"/>
</dbReference>
<reference evidence="5 6" key="1">
    <citation type="submission" date="2024-02" db="EMBL/GenBank/DDBJ databases">
        <authorList>
            <person name="Daric V."/>
            <person name="Darras S."/>
        </authorList>
    </citation>
    <scope>NUCLEOTIDE SEQUENCE [LARGE SCALE GENOMIC DNA]</scope>
</reference>
<proteinExistence type="predicted"/>
<dbReference type="InterPro" id="IPR030398">
    <property type="entry name" value="SEA_DG_dom"/>
</dbReference>
<dbReference type="Proteomes" id="UP001642483">
    <property type="component" value="Unassembled WGS sequence"/>
</dbReference>
<comment type="subcellular location">
    <subcellularLocation>
        <location evidence="1">Cell membrane</location>
        <location evidence="1">Sarcolemma</location>
    </subcellularLocation>
</comment>
<feature type="compositionally biased region" description="Pro residues" evidence="2">
    <location>
        <begin position="1055"/>
        <end position="1064"/>
    </location>
</feature>
<keyword evidence="3" id="KW-0472">Membrane</keyword>
<dbReference type="SUPFAM" id="SSF49313">
    <property type="entry name" value="Cadherin-like"/>
    <property type="match status" value="1"/>
</dbReference>
<keyword evidence="3" id="KW-0812">Transmembrane</keyword>
<dbReference type="InterPro" id="IPR027468">
    <property type="entry name" value="Alpha-dystroglycan_domain_2"/>
</dbReference>
<organism evidence="5 6">
    <name type="scientific">Clavelina lepadiformis</name>
    <name type="common">Light-bulb sea squirt</name>
    <name type="synonym">Ascidia lepadiformis</name>
    <dbReference type="NCBI Taxonomy" id="159417"/>
    <lineage>
        <taxon>Eukaryota</taxon>
        <taxon>Metazoa</taxon>
        <taxon>Chordata</taxon>
        <taxon>Tunicata</taxon>
        <taxon>Ascidiacea</taxon>
        <taxon>Aplousobranchia</taxon>
        <taxon>Clavelinidae</taxon>
        <taxon>Clavelina</taxon>
    </lineage>
</organism>
<feature type="compositionally biased region" description="Polar residues" evidence="2">
    <location>
        <begin position="1041"/>
        <end position="1050"/>
    </location>
</feature>
<evidence type="ECO:0000256" key="3">
    <source>
        <dbReference type="SAM" id="Phobius"/>
    </source>
</evidence>
<evidence type="ECO:0000313" key="6">
    <source>
        <dbReference type="Proteomes" id="UP001642483"/>
    </source>
</evidence>
<dbReference type="InterPro" id="IPR041631">
    <property type="entry name" value="Alpha_DG1_N2"/>
</dbReference>
<protein>
    <recommendedName>
        <fullName evidence="4">Peptidase S72 domain-containing protein</fullName>
    </recommendedName>
</protein>
<accession>A0ABP0GB25</accession>
<evidence type="ECO:0000313" key="5">
    <source>
        <dbReference type="EMBL" id="CAK8689004.1"/>
    </source>
</evidence>
<gene>
    <name evidence="5" type="ORF">CVLEPA_LOCUS20995</name>
</gene>
<feature type="transmembrane region" description="Helical" evidence="3">
    <location>
        <begin position="926"/>
        <end position="945"/>
    </location>
</feature>
<dbReference type="Gene3D" id="3.30.70.1040">
    <property type="entry name" value="Dystroglycan, domain 2"/>
    <property type="match status" value="1"/>
</dbReference>
<dbReference type="PROSITE" id="PS51699">
    <property type="entry name" value="SEA_DG"/>
    <property type="match status" value="2"/>
</dbReference>
<evidence type="ECO:0000259" key="4">
    <source>
        <dbReference type="PROSITE" id="PS51699"/>
    </source>
</evidence>
<dbReference type="PANTHER" id="PTHR21559">
    <property type="entry name" value="DYSTROGLYCAN-RELATED"/>
    <property type="match status" value="1"/>
</dbReference>
<comment type="caution">
    <text evidence="5">The sequence shown here is derived from an EMBL/GenBank/DDBJ whole genome shotgun (WGS) entry which is preliminary data.</text>
</comment>
<evidence type="ECO:0000256" key="1">
    <source>
        <dbReference type="ARBA" id="ARBA00004135"/>
    </source>
</evidence>
<feature type="domain" description="Peptidase S72" evidence="4">
    <location>
        <begin position="441"/>
        <end position="565"/>
    </location>
</feature>
<dbReference type="InterPro" id="IPR013783">
    <property type="entry name" value="Ig-like_fold"/>
</dbReference>
<feature type="compositionally biased region" description="Basic residues" evidence="2">
    <location>
        <begin position="277"/>
        <end position="286"/>
    </location>
</feature>
<feature type="region of interest" description="Disordered" evidence="2">
    <location>
        <begin position="220"/>
        <end position="340"/>
    </location>
</feature>